<dbReference type="Proteomes" id="UP000177838">
    <property type="component" value="Unassembled WGS sequence"/>
</dbReference>
<organism evidence="1 2">
    <name type="scientific">Candidatus Vogelbacteria bacterium RIFOXYD1_FULL_46_19</name>
    <dbReference type="NCBI Taxonomy" id="1802439"/>
    <lineage>
        <taxon>Bacteria</taxon>
        <taxon>Candidatus Vogeliibacteriota</taxon>
    </lineage>
</organism>
<comment type="caution">
    <text evidence="1">The sequence shown here is derived from an EMBL/GenBank/DDBJ whole genome shotgun (WGS) entry which is preliminary data.</text>
</comment>
<dbReference type="EMBL" id="MHTK01000006">
    <property type="protein sequence ID" value="OHA59379.1"/>
    <property type="molecule type" value="Genomic_DNA"/>
</dbReference>
<sequence length="183" mass="20197">MRWKGILMNTKTWKAQLSYITLALGIGIATFGVAMSQLHMEDQQVRAETVKKATAWEATDLALKTKPATEFFAQEISSPSFKFIGKGRVVFGPLALNARDALGQFPQSVKVVLNNPSATPIMAEVMAEVAIKDSERIRGGDSLWVYQVVSTPVNRRTGEAYGKIHEHHIASCQPLDDLKLAKR</sequence>
<evidence type="ECO:0000313" key="2">
    <source>
        <dbReference type="Proteomes" id="UP000177838"/>
    </source>
</evidence>
<dbReference type="AlphaFoldDB" id="A0A1G2QH17"/>
<accession>A0A1G2QH17</accession>
<protein>
    <submittedName>
        <fullName evidence="1">Uncharacterized protein</fullName>
    </submittedName>
</protein>
<reference evidence="1 2" key="1">
    <citation type="journal article" date="2016" name="Nat. Commun.">
        <title>Thousands of microbial genomes shed light on interconnected biogeochemical processes in an aquifer system.</title>
        <authorList>
            <person name="Anantharaman K."/>
            <person name="Brown C.T."/>
            <person name="Hug L.A."/>
            <person name="Sharon I."/>
            <person name="Castelle C.J."/>
            <person name="Probst A.J."/>
            <person name="Thomas B.C."/>
            <person name="Singh A."/>
            <person name="Wilkins M.J."/>
            <person name="Karaoz U."/>
            <person name="Brodie E.L."/>
            <person name="Williams K.H."/>
            <person name="Hubbard S.S."/>
            <person name="Banfield J.F."/>
        </authorList>
    </citation>
    <scope>NUCLEOTIDE SEQUENCE [LARGE SCALE GENOMIC DNA]</scope>
</reference>
<gene>
    <name evidence="1" type="ORF">A2589_00730</name>
</gene>
<proteinExistence type="predicted"/>
<evidence type="ECO:0000313" key="1">
    <source>
        <dbReference type="EMBL" id="OHA59379.1"/>
    </source>
</evidence>
<name>A0A1G2QH17_9BACT</name>